<dbReference type="GO" id="GO:0016846">
    <property type="term" value="F:carbon-sulfur lyase activity"/>
    <property type="evidence" value="ECO:0007669"/>
    <property type="project" value="InterPro"/>
</dbReference>
<dbReference type="PANTHER" id="PTHR43795">
    <property type="entry name" value="BIFUNCTIONAL ASPARTATE AMINOTRANSFERASE AND GLUTAMATE/ASPARTATE-PREPHENATE AMINOTRANSFERASE-RELATED"/>
    <property type="match status" value="1"/>
</dbReference>
<keyword evidence="5" id="KW-1185">Reference proteome</keyword>
<dbReference type="InterPro" id="IPR050478">
    <property type="entry name" value="Ethylene_sulfur-biosynth"/>
</dbReference>
<dbReference type="Gene3D" id="3.40.640.10">
    <property type="entry name" value="Type I PLP-dependent aspartate aminotransferase-like (Major domain)"/>
    <property type="match status" value="1"/>
</dbReference>
<dbReference type="EMBL" id="JAINDJ010000002">
    <property type="protein sequence ID" value="KAG9456852.1"/>
    <property type="molecule type" value="Genomic_DNA"/>
</dbReference>
<evidence type="ECO:0000259" key="3">
    <source>
        <dbReference type="Pfam" id="PF04864"/>
    </source>
</evidence>
<dbReference type="SUPFAM" id="SSF53383">
    <property type="entry name" value="PLP-dependent transferases"/>
    <property type="match status" value="1"/>
</dbReference>
<dbReference type="AlphaFoldDB" id="A0AAV7F9Y2"/>
<evidence type="ECO:0000256" key="2">
    <source>
        <dbReference type="SAM" id="MobiDB-lite"/>
    </source>
</evidence>
<comment type="caution">
    <text evidence="4">The sequence shown here is derived from an EMBL/GenBank/DDBJ whole genome shotgun (WGS) entry which is preliminary data.</text>
</comment>
<evidence type="ECO:0000256" key="1">
    <source>
        <dbReference type="ARBA" id="ARBA00022898"/>
    </source>
</evidence>
<dbReference type="Proteomes" id="UP000825729">
    <property type="component" value="Unassembled WGS sequence"/>
</dbReference>
<dbReference type="GO" id="GO:0008483">
    <property type="term" value="F:transaminase activity"/>
    <property type="evidence" value="ECO:0007669"/>
    <property type="project" value="TreeGrafter"/>
</dbReference>
<evidence type="ECO:0000313" key="4">
    <source>
        <dbReference type="EMBL" id="KAG9456852.1"/>
    </source>
</evidence>
<dbReference type="PANTHER" id="PTHR43795:SF20">
    <property type="entry name" value="TRYPTOPHAN AMINOTRANSFERASE-RELATED PROTEIN 3"/>
    <property type="match status" value="1"/>
</dbReference>
<keyword evidence="1" id="KW-0663">Pyridoxal phosphate</keyword>
<dbReference type="Pfam" id="PF04864">
    <property type="entry name" value="Alliinase_C"/>
    <property type="match status" value="1"/>
</dbReference>
<dbReference type="InterPro" id="IPR006948">
    <property type="entry name" value="Alliinase_C"/>
</dbReference>
<gene>
    <name evidence="4" type="ORF">H6P81_001360</name>
</gene>
<reference evidence="4 5" key="1">
    <citation type="submission" date="2021-07" db="EMBL/GenBank/DDBJ databases">
        <title>The Aristolochia fimbriata genome: insights into angiosperm evolution, floral development and chemical biosynthesis.</title>
        <authorList>
            <person name="Jiao Y."/>
        </authorList>
    </citation>
    <scope>NUCLEOTIDE SEQUENCE [LARGE SCALE GENOMIC DNA]</scope>
    <source>
        <strain evidence="4">IBCAS-2021</strain>
        <tissue evidence="4">Leaf</tissue>
    </source>
</reference>
<organism evidence="4 5">
    <name type="scientific">Aristolochia fimbriata</name>
    <name type="common">White veined hardy Dutchman's pipe vine</name>
    <dbReference type="NCBI Taxonomy" id="158543"/>
    <lineage>
        <taxon>Eukaryota</taxon>
        <taxon>Viridiplantae</taxon>
        <taxon>Streptophyta</taxon>
        <taxon>Embryophyta</taxon>
        <taxon>Tracheophyta</taxon>
        <taxon>Spermatophyta</taxon>
        <taxon>Magnoliopsida</taxon>
        <taxon>Magnoliidae</taxon>
        <taxon>Piperales</taxon>
        <taxon>Aristolochiaceae</taxon>
        <taxon>Aristolochia</taxon>
    </lineage>
</organism>
<feature type="region of interest" description="Disordered" evidence="2">
    <location>
        <begin position="32"/>
        <end position="51"/>
    </location>
</feature>
<name>A0AAV7F9Y2_ARIFI</name>
<dbReference type="InterPro" id="IPR015424">
    <property type="entry name" value="PyrdxlP-dep_Trfase"/>
</dbReference>
<protein>
    <recommendedName>
        <fullName evidence="3">Alliinase C-terminal domain-containing protein</fullName>
    </recommendedName>
</protein>
<dbReference type="GO" id="GO:0006520">
    <property type="term" value="P:amino acid metabolic process"/>
    <property type="evidence" value="ECO:0007669"/>
    <property type="project" value="TreeGrafter"/>
</dbReference>
<dbReference type="InterPro" id="IPR015421">
    <property type="entry name" value="PyrdxlP-dep_Trfase_major"/>
</dbReference>
<feature type="region of interest" description="Disordered" evidence="2">
    <location>
        <begin position="60"/>
        <end position="81"/>
    </location>
</feature>
<evidence type="ECO:0000313" key="5">
    <source>
        <dbReference type="Proteomes" id="UP000825729"/>
    </source>
</evidence>
<sequence length="130" mass="14796">MPFLQVPVVLPDLRPKSRPKFHIMRFTDFKPRFSTEGTSSGEELDTAQWENHNDNSTKFIEFVTSPNNPDGHLREPKLTGPNTQVIHDRVYYWPHFTAIPAPADDDVMIFDFDPLVKPPAMPAVDLGGHL</sequence>
<feature type="domain" description="Alliinase C-terminal" evidence="3">
    <location>
        <begin position="45"/>
        <end position="112"/>
    </location>
</feature>
<accession>A0AAV7F9Y2</accession>
<proteinExistence type="predicted"/>